<evidence type="ECO:0000256" key="2">
    <source>
        <dbReference type="SAM" id="SignalP"/>
    </source>
</evidence>
<dbReference type="AlphaFoldDB" id="A0AAN7R152"/>
<gene>
    <name evidence="3" type="ORF">SAY86_016100</name>
</gene>
<dbReference type="EMBL" id="JAXQNO010000016">
    <property type="protein sequence ID" value="KAK4781998.1"/>
    <property type="molecule type" value="Genomic_DNA"/>
</dbReference>
<feature type="region of interest" description="Disordered" evidence="1">
    <location>
        <begin position="51"/>
        <end position="81"/>
    </location>
</feature>
<accession>A0AAN7R152</accession>
<keyword evidence="4" id="KW-1185">Reference proteome</keyword>
<evidence type="ECO:0000313" key="3">
    <source>
        <dbReference type="EMBL" id="KAK4781998.1"/>
    </source>
</evidence>
<feature type="signal peptide" evidence="2">
    <location>
        <begin position="1"/>
        <end position="23"/>
    </location>
</feature>
<evidence type="ECO:0000313" key="4">
    <source>
        <dbReference type="Proteomes" id="UP001346149"/>
    </source>
</evidence>
<name>A0AAN7R152_TRANT</name>
<keyword evidence="2" id="KW-0732">Signal</keyword>
<sequence>MAKVALVSLYSLVLVMLIRTAIAENSPAPAHSSADSSSISIWSSMADRVGSVFSKDDDDNQGSSPSPTGAIDQIHHAPGPAYVSMRGSAQAFASHTSHAAEAAKKETSTWGGWFKDKIGAMNIFGGKSNSESESDAPAAAPSA</sequence>
<organism evidence="3 4">
    <name type="scientific">Trapa natans</name>
    <name type="common">Water chestnut</name>
    <dbReference type="NCBI Taxonomy" id="22666"/>
    <lineage>
        <taxon>Eukaryota</taxon>
        <taxon>Viridiplantae</taxon>
        <taxon>Streptophyta</taxon>
        <taxon>Embryophyta</taxon>
        <taxon>Tracheophyta</taxon>
        <taxon>Spermatophyta</taxon>
        <taxon>Magnoliopsida</taxon>
        <taxon>eudicotyledons</taxon>
        <taxon>Gunneridae</taxon>
        <taxon>Pentapetalae</taxon>
        <taxon>rosids</taxon>
        <taxon>malvids</taxon>
        <taxon>Myrtales</taxon>
        <taxon>Lythraceae</taxon>
        <taxon>Trapa</taxon>
    </lineage>
</organism>
<proteinExistence type="predicted"/>
<feature type="chain" id="PRO_5043047112" evidence="2">
    <location>
        <begin position="24"/>
        <end position="143"/>
    </location>
</feature>
<evidence type="ECO:0000256" key="1">
    <source>
        <dbReference type="SAM" id="MobiDB-lite"/>
    </source>
</evidence>
<comment type="caution">
    <text evidence="3">The sequence shown here is derived from an EMBL/GenBank/DDBJ whole genome shotgun (WGS) entry which is preliminary data.</text>
</comment>
<reference evidence="3 4" key="1">
    <citation type="journal article" date="2023" name="Hortic Res">
        <title>Pangenome of water caltrop reveals structural variations and asymmetric subgenome divergence after allopolyploidization.</title>
        <authorList>
            <person name="Zhang X."/>
            <person name="Chen Y."/>
            <person name="Wang L."/>
            <person name="Yuan Y."/>
            <person name="Fang M."/>
            <person name="Shi L."/>
            <person name="Lu R."/>
            <person name="Comes H.P."/>
            <person name="Ma Y."/>
            <person name="Chen Y."/>
            <person name="Huang G."/>
            <person name="Zhou Y."/>
            <person name="Zheng Z."/>
            <person name="Qiu Y."/>
        </authorList>
    </citation>
    <scope>NUCLEOTIDE SEQUENCE [LARGE SCALE GENOMIC DNA]</scope>
    <source>
        <strain evidence="3">F231</strain>
    </source>
</reference>
<dbReference type="Proteomes" id="UP001346149">
    <property type="component" value="Unassembled WGS sequence"/>
</dbReference>
<protein>
    <submittedName>
        <fullName evidence="3">Uncharacterized protein</fullName>
    </submittedName>
</protein>